<dbReference type="InterPro" id="IPR016706">
    <property type="entry name" value="Cleav_polyA_spec_factor_su5"/>
</dbReference>
<accession>G3U8J3</accession>
<dbReference type="Proteomes" id="UP000007646">
    <property type="component" value="Unassembled WGS sequence"/>
</dbReference>
<dbReference type="GO" id="GO:0005849">
    <property type="term" value="C:mRNA cleavage factor complex"/>
    <property type="evidence" value="ECO:0007669"/>
    <property type="project" value="InterPro"/>
</dbReference>
<evidence type="ECO:0008006" key="3">
    <source>
        <dbReference type="Google" id="ProtNLM"/>
    </source>
</evidence>
<dbReference type="GO" id="GO:0003729">
    <property type="term" value="F:mRNA binding"/>
    <property type="evidence" value="ECO:0007669"/>
    <property type="project" value="InterPro"/>
</dbReference>
<dbReference type="Pfam" id="PF13869">
    <property type="entry name" value="NUDIX_2"/>
    <property type="match status" value="1"/>
</dbReference>
<evidence type="ECO:0000313" key="1">
    <source>
        <dbReference type="Ensembl" id="ENSLAFP00000024151.1"/>
    </source>
</evidence>
<sequence length="184" mass="21316">KPLSLEHTITLYPLTSYTLGTKEPLYEKDSSVAAKFQHMREELDKIGMRRTVEVVLIILEHRLPRVLLLQLGTTFWGQLHPGEDVGLKRLMAEMRGRQDGVLQDCVIDDCMGDWPRPLFEPPQHPYIPAHYKPEEHRKLFMVRLQETALFPVPKYDLVASPLFELHDNAPGVPQLLSRFSFIYN</sequence>
<reference evidence="1" key="2">
    <citation type="submission" date="2025-08" db="UniProtKB">
        <authorList>
            <consortium name="Ensembl"/>
        </authorList>
    </citation>
    <scope>IDENTIFICATION</scope>
    <source>
        <strain evidence="1">Isolate ISIS603380</strain>
    </source>
</reference>
<dbReference type="eggNOG" id="KOG1689">
    <property type="taxonomic scope" value="Eukaryota"/>
</dbReference>
<proteinExistence type="predicted"/>
<dbReference type="GeneTree" id="ENSGT00390000015814"/>
<name>G3U8J3_LOXAF</name>
<dbReference type="HOGENOM" id="CLU_068704_2_1_1"/>
<keyword evidence="2" id="KW-1185">Reference proteome</keyword>
<dbReference type="AlphaFoldDB" id="G3U8J3"/>
<dbReference type="GO" id="GO:0031124">
    <property type="term" value="P:mRNA 3'-end processing"/>
    <property type="evidence" value="ECO:0007669"/>
    <property type="project" value="InterPro"/>
</dbReference>
<reference evidence="1 2" key="1">
    <citation type="submission" date="2009-06" db="EMBL/GenBank/DDBJ databases">
        <title>The Genome Sequence of Loxodonta africana (African elephant).</title>
        <authorList>
            <person name="Di Palma F."/>
            <person name="Heiman D."/>
            <person name="Young S."/>
            <person name="Johnson J."/>
            <person name="Lander E.S."/>
            <person name="Lindblad-Toh K."/>
        </authorList>
    </citation>
    <scope>NUCLEOTIDE SEQUENCE [LARGE SCALE GENOMIC DNA]</scope>
    <source>
        <strain evidence="1 2">Isolate ISIS603380</strain>
    </source>
</reference>
<dbReference type="PANTHER" id="PTHR13047">
    <property type="entry name" value="PRE-MRNA CLEAVAGE FACTOR IM, 25KD SUBUNIT"/>
    <property type="match status" value="1"/>
</dbReference>
<dbReference type="STRING" id="9785.ENSLAFP00000024151"/>
<organism evidence="1 2">
    <name type="scientific">Loxodonta africana</name>
    <name type="common">African elephant</name>
    <dbReference type="NCBI Taxonomy" id="9785"/>
    <lineage>
        <taxon>Eukaryota</taxon>
        <taxon>Metazoa</taxon>
        <taxon>Chordata</taxon>
        <taxon>Craniata</taxon>
        <taxon>Vertebrata</taxon>
        <taxon>Euteleostomi</taxon>
        <taxon>Mammalia</taxon>
        <taxon>Eutheria</taxon>
        <taxon>Afrotheria</taxon>
        <taxon>Proboscidea</taxon>
        <taxon>Elephantidae</taxon>
        <taxon>Loxodonta</taxon>
    </lineage>
</organism>
<dbReference type="Gene3D" id="3.90.79.10">
    <property type="entry name" value="Nucleoside Triphosphate Pyrophosphohydrolase"/>
    <property type="match status" value="1"/>
</dbReference>
<dbReference type="InParanoid" id="G3U8J3"/>
<protein>
    <recommendedName>
        <fullName evidence="3">Cleavage and polyadenylation specificity factor subunit 5</fullName>
    </recommendedName>
</protein>
<dbReference type="Ensembl" id="ENSLAFT00000037524.1">
    <property type="protein sequence ID" value="ENSLAFP00000024151.1"/>
    <property type="gene ID" value="ENSLAFG00000029402.1"/>
</dbReference>
<evidence type="ECO:0000313" key="2">
    <source>
        <dbReference type="Proteomes" id="UP000007646"/>
    </source>
</evidence>
<reference evidence="1" key="3">
    <citation type="submission" date="2025-09" db="UniProtKB">
        <authorList>
            <consortium name="Ensembl"/>
        </authorList>
    </citation>
    <scope>IDENTIFICATION</scope>
    <source>
        <strain evidence="1">Isolate ISIS603380</strain>
    </source>
</reference>